<keyword evidence="4" id="KW-1185">Reference proteome</keyword>
<keyword evidence="1" id="KW-0812">Transmembrane</keyword>
<dbReference type="KEGG" id="pbf:CFX0092_B0309"/>
<dbReference type="Pfam" id="PF01882">
    <property type="entry name" value="DUF58"/>
    <property type="match status" value="1"/>
</dbReference>
<dbReference type="InterPro" id="IPR002881">
    <property type="entry name" value="DUF58"/>
</dbReference>
<dbReference type="PANTHER" id="PTHR34351">
    <property type="entry name" value="SLR1927 PROTEIN-RELATED"/>
    <property type="match status" value="1"/>
</dbReference>
<organism evidence="3 4">
    <name type="scientific">Candidatus Promineifilum breve</name>
    <dbReference type="NCBI Taxonomy" id="1806508"/>
    <lineage>
        <taxon>Bacteria</taxon>
        <taxon>Bacillati</taxon>
        <taxon>Chloroflexota</taxon>
        <taxon>Ardenticatenia</taxon>
        <taxon>Candidatus Promineifilales</taxon>
        <taxon>Candidatus Promineifilaceae</taxon>
        <taxon>Candidatus Promineifilum</taxon>
    </lineage>
</organism>
<evidence type="ECO:0000259" key="2">
    <source>
        <dbReference type="Pfam" id="PF01882"/>
    </source>
</evidence>
<name>A0A170PJQ2_9CHLR</name>
<feature type="domain" description="DUF58" evidence="2">
    <location>
        <begin position="219"/>
        <end position="370"/>
    </location>
</feature>
<gene>
    <name evidence="3" type="ORF">CFX0092_B0309</name>
</gene>
<dbReference type="EMBL" id="LN890656">
    <property type="protein sequence ID" value="CUS05843.1"/>
    <property type="molecule type" value="Genomic_DNA"/>
</dbReference>
<feature type="transmembrane region" description="Helical" evidence="1">
    <location>
        <begin position="34"/>
        <end position="50"/>
    </location>
</feature>
<reference evidence="3" key="1">
    <citation type="submission" date="2016-01" db="EMBL/GenBank/DDBJ databases">
        <authorList>
            <person name="Mcilroy J.S."/>
            <person name="Karst M S."/>
            <person name="Albertsen M."/>
        </authorList>
    </citation>
    <scope>NUCLEOTIDE SEQUENCE</scope>
    <source>
        <strain evidence="3">Cfx-K</strain>
    </source>
</reference>
<evidence type="ECO:0000256" key="1">
    <source>
        <dbReference type="SAM" id="Phobius"/>
    </source>
</evidence>
<accession>A0A170PJQ2</accession>
<feature type="transmembrane region" description="Helical" evidence="1">
    <location>
        <begin position="56"/>
        <end position="76"/>
    </location>
</feature>
<dbReference type="PANTHER" id="PTHR34351:SF2">
    <property type="entry name" value="DUF58 DOMAIN-CONTAINING PROTEIN"/>
    <property type="match status" value="1"/>
</dbReference>
<evidence type="ECO:0000313" key="4">
    <source>
        <dbReference type="Proteomes" id="UP000215027"/>
    </source>
</evidence>
<evidence type="ECO:0000313" key="3">
    <source>
        <dbReference type="EMBL" id="CUS05843.1"/>
    </source>
</evidence>
<keyword evidence="1" id="KW-1133">Transmembrane helix</keyword>
<protein>
    <recommendedName>
        <fullName evidence="2">DUF58 domain-containing protein</fullName>
    </recommendedName>
</protein>
<sequence length="447" mass="49072">MVAAPPRLWDKWADRANRALLGNAPARLTVRRRLPFLWLAGLLAGALLLPDRIWTTLLVAVLGLMLVALLWARSLARGLEAERRLQYGWVAVGDRLEEEFTLVNRAGLPALWVEIQDESNVPGYRVGAVRAVGTGDRARWRQGSICSRRGQYHLGPWAIISGDPFGIFQVTRRYDAAEEIIIHPPIHAAPAIPLPPGRAEGRARSRERVRRATVNAATVRDYHIDDPYRWIHWPTSARRDALYVRQFERDAAGDIWLLLDAQAATQLGEGAAGTEEYAVLLAASLAARALGETRGVGLAAYGRAPQIVTPGLGEGQQWRILRALALLQADGEIDLARALREFGDTARRGAAAIIITPSADTAWLPELTSLDRRGIECHVLLLDRESFGGAGHSEGLRRTINLLGGRCAVVRRGDLGRPLVESAHHGFWEFKVTGTGKAVAVRRPQDG</sequence>
<dbReference type="AlphaFoldDB" id="A0A170PJQ2"/>
<dbReference type="Proteomes" id="UP000215027">
    <property type="component" value="Chromosome II"/>
</dbReference>
<keyword evidence="1" id="KW-0472">Membrane</keyword>
<proteinExistence type="predicted"/>